<sequence>MRDASAQELLLLSALQECRIQLDAARKDEAARAAVREELEAALRREAALSAVVAEERERTEAVRLVLQALLMSIGWFGLRRRLFRSRIARLGRETPDSGPQSARHSVLLAEARRVLGAPAVQPPAQR</sequence>
<gene>
    <name evidence="1" type="ORF">MCBMB27_02589</name>
    <name evidence="2" type="ORF">SAMN05192567_11280</name>
</gene>
<proteinExistence type="predicted"/>
<evidence type="ECO:0000313" key="1">
    <source>
        <dbReference type="EMBL" id="APT31880.1"/>
    </source>
</evidence>
<accession>A0AAE8L6Z2</accession>
<dbReference type="Proteomes" id="UP000185487">
    <property type="component" value="Chromosome"/>
</dbReference>
<keyword evidence="1" id="KW-0547">Nucleotide-binding</keyword>
<dbReference type="EMBL" id="FOPK01000012">
    <property type="protein sequence ID" value="SFH02208.1"/>
    <property type="molecule type" value="Genomic_DNA"/>
</dbReference>
<dbReference type="KEGG" id="mphy:MCBMB27_02589"/>
<protein>
    <submittedName>
        <fullName evidence="1">ATP-dependent helicase</fullName>
    </submittedName>
</protein>
<organism evidence="2 4">
    <name type="scientific">Methylobacterium phyllosphaerae</name>
    <dbReference type="NCBI Taxonomy" id="418223"/>
    <lineage>
        <taxon>Bacteria</taxon>
        <taxon>Pseudomonadati</taxon>
        <taxon>Pseudomonadota</taxon>
        <taxon>Alphaproteobacteria</taxon>
        <taxon>Hyphomicrobiales</taxon>
        <taxon>Methylobacteriaceae</taxon>
        <taxon>Methylobacterium</taxon>
    </lineage>
</organism>
<reference evidence="1 3" key="1">
    <citation type="submission" date="2016-04" db="EMBL/GenBank/DDBJ databases">
        <title>Complete genome sequencing and analysis of CBMB27, Methylobacterium phyllosphaerae isolated from leaf tissues of rice (Oryza sativa L.).</title>
        <authorList>
            <person name="Lee Y."/>
            <person name="Hwangbo K."/>
            <person name="Chung H."/>
            <person name="Yoo J."/>
            <person name="Kim K.Y."/>
            <person name="Sa T.M."/>
            <person name="Um Y."/>
            <person name="Madhaiyan M."/>
        </authorList>
    </citation>
    <scope>NUCLEOTIDE SEQUENCE [LARGE SCALE GENOMIC DNA]</scope>
    <source>
        <strain evidence="1 3">CBMB27</strain>
    </source>
</reference>
<reference evidence="2 4" key="2">
    <citation type="submission" date="2016-10" db="EMBL/GenBank/DDBJ databases">
        <authorList>
            <person name="Varghese N."/>
            <person name="Submissions S."/>
        </authorList>
    </citation>
    <scope>NUCLEOTIDE SEQUENCE [LARGE SCALE GENOMIC DNA]</scope>
    <source>
        <strain evidence="2 4">CBMB27</strain>
    </source>
</reference>
<dbReference type="GO" id="GO:0004386">
    <property type="term" value="F:helicase activity"/>
    <property type="evidence" value="ECO:0007669"/>
    <property type="project" value="UniProtKB-KW"/>
</dbReference>
<keyword evidence="1" id="KW-0378">Hydrolase</keyword>
<keyword evidence="1" id="KW-0347">Helicase</keyword>
<evidence type="ECO:0000313" key="3">
    <source>
        <dbReference type="Proteomes" id="UP000185487"/>
    </source>
</evidence>
<keyword evidence="1" id="KW-0067">ATP-binding</keyword>
<dbReference type="Proteomes" id="UP000199140">
    <property type="component" value="Unassembled WGS sequence"/>
</dbReference>
<dbReference type="EMBL" id="CP015367">
    <property type="protein sequence ID" value="APT31880.1"/>
    <property type="molecule type" value="Genomic_DNA"/>
</dbReference>
<keyword evidence="3" id="KW-1185">Reference proteome</keyword>
<evidence type="ECO:0000313" key="2">
    <source>
        <dbReference type="EMBL" id="SFH02208.1"/>
    </source>
</evidence>
<evidence type="ECO:0000313" key="4">
    <source>
        <dbReference type="Proteomes" id="UP000199140"/>
    </source>
</evidence>
<dbReference type="AlphaFoldDB" id="A0AAE8L6Z2"/>
<name>A0AAE8L6Z2_9HYPH</name>
<dbReference type="RefSeq" id="WP_043758447.1">
    <property type="nucleotide sequence ID" value="NZ_CP015367.1"/>
</dbReference>